<dbReference type="AlphaFoldDB" id="A0A0J5FP10"/>
<dbReference type="PATRIC" id="fig|880157.4.peg.3926"/>
<dbReference type="InterPro" id="IPR029033">
    <property type="entry name" value="His_PPase_superfam"/>
</dbReference>
<sequence length="160" mass="17752">MYVFIMRHGDAALDSISDATRELTPRGCIESQKMAYWLEQQEPDIDSVLVSPYIRAEQTLKVVREYLTLPNNEEVLDELTPSGDVALVASYLQVLSIQGHKSVLVVSHLPLVGYLVSDLCPGQTPPMFATSSIACVKWDNQTEKGNLLWQTSPAQLAAKF</sequence>
<dbReference type="Gene3D" id="3.40.50.1240">
    <property type="entry name" value="Phosphoglycerate mutase-like"/>
    <property type="match status" value="1"/>
</dbReference>
<reference evidence="1 2" key="1">
    <citation type="submission" date="2015-06" db="EMBL/GenBank/DDBJ databases">
        <title>Draft Whole-Genome Sequence of the Entomopathogenic Bacterium Xenorhabdus khoisanae.</title>
        <authorList>
            <person name="Naidoo S."/>
            <person name="Featherston J."/>
            <person name="Gray V.M."/>
        </authorList>
    </citation>
    <scope>NUCLEOTIDE SEQUENCE [LARGE SCALE GENOMIC DNA]</scope>
    <source>
        <strain evidence="1 2">MCB</strain>
    </source>
</reference>
<dbReference type="Pfam" id="PF00300">
    <property type="entry name" value="His_Phos_1"/>
    <property type="match status" value="1"/>
</dbReference>
<gene>
    <name evidence="1" type="ORF">AB204_18270</name>
</gene>
<dbReference type="OrthoDB" id="92610at2"/>
<dbReference type="EMBL" id="LFCV01000151">
    <property type="protein sequence ID" value="KMJ43707.1"/>
    <property type="molecule type" value="Genomic_DNA"/>
</dbReference>
<dbReference type="GO" id="GO:0101006">
    <property type="term" value="F:protein histidine phosphatase activity"/>
    <property type="evidence" value="ECO:0007669"/>
    <property type="project" value="InterPro"/>
</dbReference>
<accession>A0A0J5FP10</accession>
<dbReference type="GO" id="GO:0005737">
    <property type="term" value="C:cytoplasm"/>
    <property type="evidence" value="ECO:0007669"/>
    <property type="project" value="InterPro"/>
</dbReference>
<proteinExistence type="predicted"/>
<dbReference type="CDD" id="cd07067">
    <property type="entry name" value="HP_PGM_like"/>
    <property type="match status" value="1"/>
</dbReference>
<evidence type="ECO:0000313" key="1">
    <source>
        <dbReference type="EMBL" id="KMJ43707.1"/>
    </source>
</evidence>
<dbReference type="InterPro" id="IPR004449">
    <property type="entry name" value="SixA"/>
</dbReference>
<evidence type="ECO:0000313" key="2">
    <source>
        <dbReference type="Proteomes" id="UP000036277"/>
    </source>
</evidence>
<keyword evidence="2" id="KW-1185">Reference proteome</keyword>
<dbReference type="RefSeq" id="WP_047964800.1">
    <property type="nucleotide sequence ID" value="NZ_CAWMBG010000151.1"/>
</dbReference>
<dbReference type="InterPro" id="IPR013078">
    <property type="entry name" value="His_Pase_superF_clade-1"/>
</dbReference>
<dbReference type="NCBIfam" id="TIGR00249">
    <property type="entry name" value="sixA"/>
    <property type="match status" value="1"/>
</dbReference>
<protein>
    <submittedName>
        <fullName evidence="1">Phosphohistidine phosphatase</fullName>
    </submittedName>
</protein>
<comment type="caution">
    <text evidence="1">The sequence shown here is derived from an EMBL/GenBank/DDBJ whole genome shotgun (WGS) entry which is preliminary data.</text>
</comment>
<dbReference type="Proteomes" id="UP000036277">
    <property type="component" value="Unassembled WGS sequence"/>
</dbReference>
<name>A0A0J5FP10_9GAMM</name>
<dbReference type="SUPFAM" id="SSF53254">
    <property type="entry name" value="Phosphoglycerate mutase-like"/>
    <property type="match status" value="1"/>
</dbReference>
<organism evidence="1 2">
    <name type="scientific">Xenorhabdus khoisanae</name>
    <dbReference type="NCBI Taxonomy" id="880157"/>
    <lineage>
        <taxon>Bacteria</taxon>
        <taxon>Pseudomonadati</taxon>
        <taxon>Pseudomonadota</taxon>
        <taxon>Gammaproteobacteria</taxon>
        <taxon>Enterobacterales</taxon>
        <taxon>Morganellaceae</taxon>
        <taxon>Xenorhabdus</taxon>
    </lineage>
</organism>
<dbReference type="STRING" id="880157.AB204_18270"/>